<dbReference type="AlphaFoldDB" id="A0A835TJC3"/>
<evidence type="ECO:0000256" key="4">
    <source>
        <dbReference type="ARBA" id="ARBA00022491"/>
    </source>
</evidence>
<dbReference type="EMBL" id="JADGMS010000002">
    <property type="protein sequence ID" value="KAF9687408.1"/>
    <property type="molecule type" value="Genomic_DNA"/>
</dbReference>
<dbReference type="GO" id="GO:0009734">
    <property type="term" value="P:auxin-activated signaling pathway"/>
    <property type="evidence" value="ECO:0007669"/>
    <property type="project" value="UniProtKB-UniRule"/>
</dbReference>
<evidence type="ECO:0000313" key="14">
    <source>
        <dbReference type="Proteomes" id="UP000657918"/>
    </source>
</evidence>
<dbReference type="PROSITE" id="PS51745">
    <property type="entry name" value="PB1"/>
    <property type="match status" value="1"/>
</dbReference>
<keyword evidence="4 10" id="KW-0678">Repressor</keyword>
<dbReference type="FunFam" id="3.10.20.90:FF:000078">
    <property type="entry name" value="Auxin-responsive protein"/>
    <property type="match status" value="1"/>
</dbReference>
<accession>A0A835TJC3</accession>
<evidence type="ECO:0000256" key="3">
    <source>
        <dbReference type="ARBA" id="ARBA00011726"/>
    </source>
</evidence>
<organism evidence="13 14">
    <name type="scientific">Salix dunnii</name>
    <dbReference type="NCBI Taxonomy" id="1413687"/>
    <lineage>
        <taxon>Eukaryota</taxon>
        <taxon>Viridiplantae</taxon>
        <taxon>Streptophyta</taxon>
        <taxon>Embryophyta</taxon>
        <taxon>Tracheophyta</taxon>
        <taxon>Spermatophyta</taxon>
        <taxon>Magnoliopsida</taxon>
        <taxon>eudicotyledons</taxon>
        <taxon>Gunneridae</taxon>
        <taxon>Pentapetalae</taxon>
        <taxon>rosids</taxon>
        <taxon>fabids</taxon>
        <taxon>Malpighiales</taxon>
        <taxon>Salicaceae</taxon>
        <taxon>Saliceae</taxon>
        <taxon>Salix</taxon>
    </lineage>
</organism>
<evidence type="ECO:0000256" key="6">
    <source>
        <dbReference type="ARBA" id="ARBA00023163"/>
    </source>
</evidence>
<comment type="similarity">
    <text evidence="2 10">Belongs to the Aux/IAA family.</text>
</comment>
<dbReference type="InterPro" id="IPR053793">
    <property type="entry name" value="PB1-like"/>
</dbReference>
<keyword evidence="7 10" id="KW-0539">Nucleus</keyword>
<evidence type="ECO:0000256" key="7">
    <source>
        <dbReference type="ARBA" id="ARBA00023242"/>
    </source>
</evidence>
<evidence type="ECO:0000259" key="12">
    <source>
        <dbReference type="PROSITE" id="PS51745"/>
    </source>
</evidence>
<dbReference type="GO" id="GO:0005634">
    <property type="term" value="C:nucleus"/>
    <property type="evidence" value="ECO:0007669"/>
    <property type="project" value="UniProtKB-SubCell"/>
</dbReference>
<feature type="domain" description="PB1" evidence="12">
    <location>
        <begin position="264"/>
        <end position="366"/>
    </location>
</feature>
<gene>
    <name evidence="13" type="ORF">SADUNF_Sadunf02G0090400</name>
</gene>
<keyword evidence="6 10" id="KW-0804">Transcription</keyword>
<dbReference type="InterPro" id="IPR003311">
    <property type="entry name" value="AUX_IAA"/>
</dbReference>
<dbReference type="Pfam" id="PF02309">
    <property type="entry name" value="AUX_IAA"/>
    <property type="match status" value="1"/>
</dbReference>
<dbReference type="SUPFAM" id="SSF54277">
    <property type="entry name" value="CAD &amp; PB1 domains"/>
    <property type="match status" value="1"/>
</dbReference>
<dbReference type="SMR" id="A0A835TJC3"/>
<proteinExistence type="inferred from homology"/>
<evidence type="ECO:0000256" key="9">
    <source>
        <dbReference type="ARBA" id="ARBA00025283"/>
    </source>
</evidence>
<evidence type="ECO:0000313" key="13">
    <source>
        <dbReference type="EMBL" id="KAF9687408.1"/>
    </source>
</evidence>
<evidence type="ECO:0000256" key="5">
    <source>
        <dbReference type="ARBA" id="ARBA00023015"/>
    </source>
</evidence>
<dbReference type="Proteomes" id="UP000657918">
    <property type="component" value="Unassembled WGS sequence"/>
</dbReference>
<dbReference type="PANTHER" id="PTHR31734:SF138">
    <property type="entry name" value="AUXIN-RESPONSIVE PROTEIN IAA8"/>
    <property type="match status" value="1"/>
</dbReference>
<sequence length="404" mass="44308">MSPPLLGVVEEEGQSNVTLLASPASAESVCLNGLELKERNYMGLSDCSSVDSSAVSAASDERKTRLNLKATELRLGLPGSQSPERNPELSLLSSAQFDEKPFFPLHPSNDGHYSTQKNVVSGNKRGFSDAMDEFSESKFLSKSEVNAMLSPRPSPNMGLKPGMLENLGVQQAKVKEIVAPKAGQERSHVANETRPPHNSSANNSSAPAPKYEIICKTLRMISGIPFFGRAQVVGWPPIKSFRKNSLATTSKNTEEVDGKAGPGALFIKVSMDGAPYLRKVDLRNYSAYQELSSALEKMFSCFTIGQYGSHGAPGREMLSESKLKDLLHGSEYVLTYEDKDGDWMLVGDVPWEMFIETCKRLRIMKSSDAIGLVSLPQLETKEDKHWSPQEPWRNAKTGISQLFA</sequence>
<feature type="compositionally biased region" description="Low complexity" evidence="11">
    <location>
        <begin position="196"/>
        <end position="206"/>
    </location>
</feature>
<comment type="function">
    <text evidence="9">Aux/IAA proteins are short-lived transcriptional factors that function as repressors of early auxin response genes at low auxin concentrations. Repression is thought to result from the interaction with auxin response factors (ARFs), proteins that bind to the auxin-responsive promoter element (AuxRE). Formation of heterodimers with ARF proteins may alter their ability to modulate early auxin response genes expression.</text>
</comment>
<comment type="subcellular location">
    <subcellularLocation>
        <location evidence="1 10">Nucleus</location>
    </subcellularLocation>
</comment>
<dbReference type="PANTHER" id="PTHR31734">
    <property type="entry name" value="AUXIN-RESPONSIVE PROTEIN IAA17"/>
    <property type="match status" value="1"/>
</dbReference>
<feature type="compositionally biased region" description="Basic and acidic residues" evidence="11">
    <location>
        <begin position="180"/>
        <end position="195"/>
    </location>
</feature>
<keyword evidence="8 10" id="KW-0927">Auxin signaling pathway</keyword>
<evidence type="ECO:0000256" key="10">
    <source>
        <dbReference type="RuleBase" id="RU004549"/>
    </source>
</evidence>
<evidence type="ECO:0000256" key="1">
    <source>
        <dbReference type="ARBA" id="ARBA00004123"/>
    </source>
</evidence>
<evidence type="ECO:0000256" key="8">
    <source>
        <dbReference type="ARBA" id="ARBA00023294"/>
    </source>
</evidence>
<feature type="region of interest" description="Disordered" evidence="11">
    <location>
        <begin position="180"/>
        <end position="206"/>
    </location>
</feature>
<keyword evidence="5 10" id="KW-0805">Transcription regulation</keyword>
<evidence type="ECO:0000256" key="11">
    <source>
        <dbReference type="SAM" id="MobiDB-lite"/>
    </source>
</evidence>
<dbReference type="OrthoDB" id="7848332at2759"/>
<dbReference type="GO" id="GO:0006355">
    <property type="term" value="P:regulation of DNA-templated transcription"/>
    <property type="evidence" value="ECO:0007669"/>
    <property type="project" value="InterPro"/>
</dbReference>
<dbReference type="Gene3D" id="3.10.20.90">
    <property type="entry name" value="Phosphatidylinositol 3-kinase Catalytic Subunit, Chain A, domain 1"/>
    <property type="match status" value="1"/>
</dbReference>
<protein>
    <recommendedName>
        <fullName evidence="10">Auxin-responsive protein</fullName>
    </recommendedName>
</protein>
<evidence type="ECO:0000256" key="2">
    <source>
        <dbReference type="ARBA" id="ARBA00006728"/>
    </source>
</evidence>
<name>A0A835TJC3_9ROSI</name>
<dbReference type="InterPro" id="IPR033389">
    <property type="entry name" value="AUX/IAA_dom"/>
</dbReference>
<comment type="caution">
    <text evidence="13">The sequence shown here is derived from an EMBL/GenBank/DDBJ whole genome shotgun (WGS) entry which is preliminary data.</text>
</comment>
<keyword evidence="14" id="KW-1185">Reference proteome</keyword>
<comment type="subunit">
    <text evidence="3 10">Homodimers and heterodimers.</text>
</comment>
<reference evidence="13 14" key="1">
    <citation type="submission" date="2020-10" db="EMBL/GenBank/DDBJ databases">
        <title>Plant Genome Project.</title>
        <authorList>
            <person name="Zhang R.-G."/>
        </authorList>
    </citation>
    <scope>NUCLEOTIDE SEQUENCE [LARGE SCALE GENOMIC DNA]</scope>
    <source>
        <strain evidence="13">FAFU-HL-1</strain>
        <tissue evidence="13">Leaf</tissue>
    </source>
</reference>